<dbReference type="PANTHER" id="PTHR43553">
    <property type="entry name" value="HEAVY METAL TRANSPORTER"/>
    <property type="match status" value="1"/>
</dbReference>
<dbReference type="FunFam" id="3.40.50.300:FF:000224">
    <property type="entry name" value="Energy-coupling factor transporter ATP-binding protein EcfA"/>
    <property type="match status" value="1"/>
</dbReference>
<dbReference type="GO" id="GO:0005524">
    <property type="term" value="F:ATP binding"/>
    <property type="evidence" value="ECO:0007669"/>
    <property type="project" value="UniProtKB-KW"/>
</dbReference>
<comment type="subcellular location">
    <subcellularLocation>
        <location evidence="1">Cell membrane</location>
        <topology evidence="1">Peripheral membrane protein</topology>
    </subcellularLocation>
</comment>
<feature type="domain" description="ABC transporter" evidence="9">
    <location>
        <begin position="6"/>
        <end position="246"/>
    </location>
</feature>
<dbReference type="CDD" id="cd03225">
    <property type="entry name" value="ABC_cobalt_CbiO_domain1"/>
    <property type="match status" value="1"/>
</dbReference>
<evidence type="ECO:0000313" key="10">
    <source>
        <dbReference type="EMBL" id="AEG61058.1"/>
    </source>
</evidence>
<sequence>MTEYALEFRSYSYGYPGSGGKALKNINLKIKKGTFVGLTGPTGAGKTTFIKSVNGIIPHFEGGTITGDVQLQGLDTRTLNTAQISRLVGTVFDDPEAQIVCLDVEQELAFGLENLGVAPEEMEQRIHTALNQTGIAHLRTRSTRSLSGGQKQRLAIAAALALRPEVLVLDEPTSELDPMGSKEVFQVLKHLNLQHGITVVVAEQKIELLAAYCEELVLLKEGEMVLSGKPREVFGRQEMKHLGVGLPEVTELALRLKAHSRELPVQLEEGLQYCCDLLAQQRRVAL</sequence>
<evidence type="ECO:0000256" key="4">
    <source>
        <dbReference type="ARBA" id="ARBA00022475"/>
    </source>
</evidence>
<dbReference type="KEGG" id="dru:Desru_2844"/>
<dbReference type="InterPro" id="IPR050095">
    <property type="entry name" value="ECF_ABC_transporter_ATP-bd"/>
</dbReference>
<evidence type="ECO:0000256" key="8">
    <source>
        <dbReference type="ARBA" id="ARBA00023136"/>
    </source>
</evidence>
<reference evidence="10 11" key="2">
    <citation type="journal article" date="2012" name="Stand. Genomic Sci.">
        <title>Complete genome sequence of the sulfate-reducing firmicute Desulfotomaculum ruminis type strain (DL(T)).</title>
        <authorList>
            <person name="Spring S."/>
            <person name="Visser M."/>
            <person name="Lu M."/>
            <person name="Copeland A."/>
            <person name="Lapidus A."/>
            <person name="Lucas S."/>
            <person name="Cheng J.F."/>
            <person name="Han C."/>
            <person name="Tapia R."/>
            <person name="Goodwin L.A."/>
            <person name="Pitluck S."/>
            <person name="Ivanova N."/>
            <person name="Land M."/>
            <person name="Hauser L."/>
            <person name="Larimer F."/>
            <person name="Rohde M."/>
            <person name="Goker M."/>
            <person name="Detter J.C."/>
            <person name="Kyrpides N.C."/>
            <person name="Woyke T."/>
            <person name="Schaap P.J."/>
            <person name="Plugge C.M."/>
            <person name="Muyzer G."/>
            <person name="Kuever J."/>
            <person name="Pereira I.A."/>
            <person name="Parshina S.N."/>
            <person name="Bernier-Latmani R."/>
            <person name="Stams A.J."/>
            <person name="Klenk H.P."/>
        </authorList>
    </citation>
    <scope>NUCLEOTIDE SEQUENCE [LARGE SCALE GENOMIC DNA]</scope>
    <source>
        <strain evidence="11">ATCC 23193 / DSM 2154 / NCIB 8452 / DL</strain>
    </source>
</reference>
<dbReference type="GO" id="GO:0042626">
    <property type="term" value="F:ATPase-coupled transmembrane transporter activity"/>
    <property type="evidence" value="ECO:0007669"/>
    <property type="project" value="TreeGrafter"/>
</dbReference>
<dbReference type="InterPro" id="IPR003439">
    <property type="entry name" value="ABC_transporter-like_ATP-bd"/>
</dbReference>
<evidence type="ECO:0000256" key="6">
    <source>
        <dbReference type="ARBA" id="ARBA00022840"/>
    </source>
</evidence>
<keyword evidence="6" id="KW-0067">ATP-binding</keyword>
<dbReference type="GO" id="GO:0016887">
    <property type="term" value="F:ATP hydrolysis activity"/>
    <property type="evidence" value="ECO:0007669"/>
    <property type="project" value="InterPro"/>
</dbReference>
<keyword evidence="11" id="KW-1185">Reference proteome</keyword>
<evidence type="ECO:0000256" key="3">
    <source>
        <dbReference type="ARBA" id="ARBA00022448"/>
    </source>
</evidence>
<dbReference type="Proteomes" id="UP000009234">
    <property type="component" value="Chromosome"/>
</dbReference>
<dbReference type="EMBL" id="CP002780">
    <property type="protein sequence ID" value="AEG61058.1"/>
    <property type="molecule type" value="Genomic_DNA"/>
</dbReference>
<organism evidence="10 11">
    <name type="scientific">Desulforamulus ruminis (strain ATCC 23193 / DSM 2154 / NCIMB 8452 / DL)</name>
    <name type="common">Desulfotomaculum ruminis</name>
    <dbReference type="NCBI Taxonomy" id="696281"/>
    <lineage>
        <taxon>Bacteria</taxon>
        <taxon>Bacillati</taxon>
        <taxon>Bacillota</taxon>
        <taxon>Clostridia</taxon>
        <taxon>Eubacteriales</taxon>
        <taxon>Peptococcaceae</taxon>
        <taxon>Desulforamulus</taxon>
    </lineage>
</organism>
<keyword evidence="3" id="KW-0813">Transport</keyword>
<evidence type="ECO:0000256" key="1">
    <source>
        <dbReference type="ARBA" id="ARBA00004202"/>
    </source>
</evidence>
<dbReference type="GO" id="GO:0043190">
    <property type="term" value="C:ATP-binding cassette (ABC) transporter complex"/>
    <property type="evidence" value="ECO:0007669"/>
    <property type="project" value="TreeGrafter"/>
</dbReference>
<accession>F6DSG8</accession>
<dbReference type="Gene3D" id="3.40.50.300">
    <property type="entry name" value="P-loop containing nucleotide triphosphate hydrolases"/>
    <property type="match status" value="1"/>
</dbReference>
<dbReference type="SUPFAM" id="SSF52540">
    <property type="entry name" value="P-loop containing nucleoside triphosphate hydrolases"/>
    <property type="match status" value="1"/>
</dbReference>
<dbReference type="STRING" id="696281.Desru_2844"/>
<gene>
    <name evidence="10" type="ordered locus">Desru_2844</name>
</gene>
<evidence type="ECO:0000256" key="5">
    <source>
        <dbReference type="ARBA" id="ARBA00022741"/>
    </source>
</evidence>
<keyword evidence="7" id="KW-1278">Translocase</keyword>
<name>F6DSG8_DESRL</name>
<evidence type="ECO:0000313" key="11">
    <source>
        <dbReference type="Proteomes" id="UP000009234"/>
    </source>
</evidence>
<evidence type="ECO:0000259" key="9">
    <source>
        <dbReference type="PROSITE" id="PS50893"/>
    </source>
</evidence>
<reference evidence="11" key="1">
    <citation type="submission" date="2011-05" db="EMBL/GenBank/DDBJ databases">
        <title>Complete sequence of Desulfotomaculum ruminis DSM 2154.</title>
        <authorList>
            <person name="Lucas S."/>
            <person name="Copeland A."/>
            <person name="Lapidus A."/>
            <person name="Cheng J.-F."/>
            <person name="Goodwin L."/>
            <person name="Pitluck S."/>
            <person name="Lu M."/>
            <person name="Detter J.C."/>
            <person name="Han C."/>
            <person name="Tapia R."/>
            <person name="Land M."/>
            <person name="Hauser L."/>
            <person name="Kyrpides N."/>
            <person name="Ivanova N."/>
            <person name="Mikhailova N."/>
            <person name="Pagani I."/>
            <person name="Stams A.J.M."/>
            <person name="Plugge C.M."/>
            <person name="Muyzer G."/>
            <person name="Kuever J."/>
            <person name="Parshina S.N."/>
            <person name="Ivanova A.E."/>
            <person name="Nazina T.N."/>
            <person name="Brambilla E."/>
            <person name="Spring S."/>
            <person name="Klenk H.-P."/>
            <person name="Woyke T."/>
        </authorList>
    </citation>
    <scope>NUCLEOTIDE SEQUENCE [LARGE SCALE GENOMIC DNA]</scope>
    <source>
        <strain evidence="11">ATCC 23193 / DSM 2154 / NCIB 8452 / DL</strain>
    </source>
</reference>
<dbReference type="OrthoDB" id="9784332at2"/>
<keyword evidence="4" id="KW-1003">Cell membrane</keyword>
<keyword evidence="5" id="KW-0547">Nucleotide-binding</keyword>
<proteinExistence type="inferred from homology"/>
<dbReference type="PROSITE" id="PS00211">
    <property type="entry name" value="ABC_TRANSPORTER_1"/>
    <property type="match status" value="1"/>
</dbReference>
<dbReference type="InterPro" id="IPR015856">
    <property type="entry name" value="ABC_transpr_CbiO/EcfA_su"/>
</dbReference>
<protein>
    <submittedName>
        <fullName evidence="10">ABC transporter related protein</fullName>
    </submittedName>
</protein>
<dbReference type="RefSeq" id="WP_013842810.1">
    <property type="nucleotide sequence ID" value="NC_015589.1"/>
</dbReference>
<dbReference type="SMART" id="SM00382">
    <property type="entry name" value="AAA"/>
    <property type="match status" value="1"/>
</dbReference>
<dbReference type="Pfam" id="PF00005">
    <property type="entry name" value="ABC_tran"/>
    <property type="match status" value="1"/>
</dbReference>
<evidence type="ECO:0000256" key="2">
    <source>
        <dbReference type="ARBA" id="ARBA00005417"/>
    </source>
</evidence>
<comment type="similarity">
    <text evidence="2">Belongs to the ABC transporter superfamily.</text>
</comment>
<keyword evidence="8" id="KW-0472">Membrane</keyword>
<dbReference type="InterPro" id="IPR027417">
    <property type="entry name" value="P-loop_NTPase"/>
</dbReference>
<dbReference type="AlphaFoldDB" id="F6DSG8"/>
<dbReference type="InterPro" id="IPR017871">
    <property type="entry name" value="ABC_transporter-like_CS"/>
</dbReference>
<dbReference type="PROSITE" id="PS50893">
    <property type="entry name" value="ABC_TRANSPORTER_2"/>
    <property type="match status" value="1"/>
</dbReference>
<evidence type="ECO:0000256" key="7">
    <source>
        <dbReference type="ARBA" id="ARBA00022967"/>
    </source>
</evidence>
<dbReference type="PANTHER" id="PTHR43553:SF24">
    <property type="entry name" value="ENERGY-COUPLING FACTOR TRANSPORTER ATP-BINDING PROTEIN ECFA1"/>
    <property type="match status" value="1"/>
</dbReference>
<dbReference type="HOGENOM" id="CLU_000604_1_22_9"/>
<dbReference type="InterPro" id="IPR003593">
    <property type="entry name" value="AAA+_ATPase"/>
</dbReference>
<dbReference type="eggNOG" id="COG1122">
    <property type="taxonomic scope" value="Bacteria"/>
</dbReference>